<name>A0AAP0X568_LIQFO</name>
<dbReference type="Proteomes" id="UP001415857">
    <property type="component" value="Unassembled WGS sequence"/>
</dbReference>
<comment type="caution">
    <text evidence="2">The sequence shown here is derived from an EMBL/GenBank/DDBJ whole genome shotgun (WGS) entry which is preliminary data.</text>
</comment>
<proteinExistence type="predicted"/>
<feature type="region of interest" description="Disordered" evidence="1">
    <location>
        <begin position="296"/>
        <end position="317"/>
    </location>
</feature>
<dbReference type="PANTHER" id="PTHR48434:SF1">
    <property type="entry name" value="(RAPE) HYPOTHETICAL PROTEIN"/>
    <property type="match status" value="1"/>
</dbReference>
<organism evidence="2 3">
    <name type="scientific">Liquidambar formosana</name>
    <name type="common">Formosan gum</name>
    <dbReference type="NCBI Taxonomy" id="63359"/>
    <lineage>
        <taxon>Eukaryota</taxon>
        <taxon>Viridiplantae</taxon>
        <taxon>Streptophyta</taxon>
        <taxon>Embryophyta</taxon>
        <taxon>Tracheophyta</taxon>
        <taxon>Spermatophyta</taxon>
        <taxon>Magnoliopsida</taxon>
        <taxon>eudicotyledons</taxon>
        <taxon>Gunneridae</taxon>
        <taxon>Pentapetalae</taxon>
        <taxon>Saxifragales</taxon>
        <taxon>Altingiaceae</taxon>
        <taxon>Liquidambar</taxon>
    </lineage>
</organism>
<evidence type="ECO:0000256" key="1">
    <source>
        <dbReference type="SAM" id="MobiDB-lite"/>
    </source>
</evidence>
<reference evidence="2 3" key="1">
    <citation type="journal article" date="2024" name="Plant J.">
        <title>Genome sequences and population genomics reveal climatic adaptation and genomic divergence between two closely related sweetgum species.</title>
        <authorList>
            <person name="Xu W.Q."/>
            <person name="Ren C.Q."/>
            <person name="Zhang X.Y."/>
            <person name="Comes H.P."/>
            <person name="Liu X.H."/>
            <person name="Li Y.G."/>
            <person name="Kettle C.J."/>
            <person name="Jalonen R."/>
            <person name="Gaisberger H."/>
            <person name="Ma Y.Z."/>
            <person name="Qiu Y.X."/>
        </authorList>
    </citation>
    <scope>NUCLEOTIDE SEQUENCE [LARGE SCALE GENOMIC DNA]</scope>
    <source>
        <strain evidence="2">Hangzhou</strain>
    </source>
</reference>
<accession>A0AAP0X568</accession>
<dbReference type="AlphaFoldDB" id="A0AAP0X568"/>
<evidence type="ECO:0000313" key="3">
    <source>
        <dbReference type="Proteomes" id="UP001415857"/>
    </source>
</evidence>
<dbReference type="EMBL" id="JBBPBK010000005">
    <property type="protein sequence ID" value="KAK9285698.1"/>
    <property type="molecule type" value="Genomic_DNA"/>
</dbReference>
<feature type="region of interest" description="Disordered" evidence="1">
    <location>
        <begin position="1"/>
        <end position="26"/>
    </location>
</feature>
<protein>
    <submittedName>
        <fullName evidence="2">Uncharacterized protein</fullName>
    </submittedName>
</protein>
<keyword evidence="3" id="KW-1185">Reference proteome</keyword>
<gene>
    <name evidence="2" type="ORF">L1049_024897</name>
</gene>
<evidence type="ECO:0000313" key="2">
    <source>
        <dbReference type="EMBL" id="KAK9285698.1"/>
    </source>
</evidence>
<sequence>MGDKPKPTSKADYTMKKKEFPSSETPLFHSIPITQHGLRPTCTRPPLSLSGKQSYPPHLFPTSLNPFAPLDFPKLPSSSNLSKGQTFAKVVASPLHLTSSPVVQNPSQFLEPSALPENVVPSQYIYNHNLLPIIAIEPEFRAVIPYQVFLLERHWLSPLGDKSQTYYEFILIDTDSALITHVPDKKNAAHFKCRILKLPWISKWDYVISPIGSHPSTPHLCRWFSFKWWDRANAQKAYVPNIILFFQKNPKYYKRPIQENSTSEFLAVKSKKQSKIASSKSKSEYKKYLLEALSQADSDEEHSDEASSSHPFNQNEDDCYGIEFFSQM</sequence>
<dbReference type="PANTHER" id="PTHR48434">
    <property type="entry name" value="(RAPE) HYPOTHETICAL PROTEIN"/>
    <property type="match status" value="1"/>
</dbReference>